<sequence>MALLDKSCQRHIEIPAEASQGSFNGRAASTETTYVDVAENPRDLAPLAWHIRRFVSSGLEAGRDANVLVKNAQSTNISRHMPSRASNSPS</sequence>
<dbReference type="EMBL" id="WIGO01000003">
    <property type="protein sequence ID" value="KAF6841375.1"/>
    <property type="molecule type" value="Genomic_DNA"/>
</dbReference>
<organism evidence="1 2">
    <name type="scientific">Colletotrichum plurivorum</name>
    <dbReference type="NCBI Taxonomy" id="2175906"/>
    <lineage>
        <taxon>Eukaryota</taxon>
        <taxon>Fungi</taxon>
        <taxon>Dikarya</taxon>
        <taxon>Ascomycota</taxon>
        <taxon>Pezizomycotina</taxon>
        <taxon>Sordariomycetes</taxon>
        <taxon>Hypocreomycetidae</taxon>
        <taxon>Glomerellales</taxon>
        <taxon>Glomerellaceae</taxon>
        <taxon>Colletotrichum</taxon>
        <taxon>Colletotrichum orchidearum species complex</taxon>
    </lineage>
</organism>
<dbReference type="AlphaFoldDB" id="A0A8H6NRR7"/>
<gene>
    <name evidence="1" type="ORF">CPLU01_00506</name>
</gene>
<reference evidence="1" key="1">
    <citation type="journal article" date="2020" name="Phytopathology">
        <title>Genome Sequence Resources of Colletotrichum truncatum, C. plurivorum, C. musicola, and C. sojae: Four Species Pathogenic to Soybean (Glycine max).</title>
        <authorList>
            <person name="Rogerio F."/>
            <person name="Boufleur T.R."/>
            <person name="Ciampi-Guillardi M."/>
            <person name="Sukno S.A."/>
            <person name="Thon M.R."/>
            <person name="Massola Junior N.S."/>
            <person name="Baroncelli R."/>
        </authorList>
    </citation>
    <scope>NUCLEOTIDE SEQUENCE</scope>
    <source>
        <strain evidence="1">LFN00145</strain>
    </source>
</reference>
<evidence type="ECO:0000313" key="1">
    <source>
        <dbReference type="EMBL" id="KAF6841375.1"/>
    </source>
</evidence>
<name>A0A8H6NRR7_9PEZI</name>
<proteinExistence type="predicted"/>
<comment type="caution">
    <text evidence="1">The sequence shown here is derived from an EMBL/GenBank/DDBJ whole genome shotgun (WGS) entry which is preliminary data.</text>
</comment>
<protein>
    <submittedName>
        <fullName evidence="1">Uncharacterized protein</fullName>
    </submittedName>
</protein>
<accession>A0A8H6NRR7</accession>
<keyword evidence="2" id="KW-1185">Reference proteome</keyword>
<evidence type="ECO:0000313" key="2">
    <source>
        <dbReference type="Proteomes" id="UP000654918"/>
    </source>
</evidence>
<dbReference type="Proteomes" id="UP000654918">
    <property type="component" value="Unassembled WGS sequence"/>
</dbReference>